<accession>A0A9P1C0Q7</accession>
<gene>
    <name evidence="4" type="ORF">C1SCF055_LOCUS10403</name>
</gene>
<evidence type="ECO:0000256" key="3">
    <source>
        <dbReference type="PROSITE-ProRule" id="PRU00023"/>
    </source>
</evidence>
<sequence>MACCGVSGVNLTPLARYARSMKAHLDSDLLPMRFPMYTVPLETLLKMTKAEPHEELKAQGVLVEFERHRGQAAFVSHQWVSRDHPDPEFKQMRVLQDALKEMMGSLKRFPVNPVTEVAEGNVKPIPTSRILSEPLFFWYDYFSCPQKERVRLSMGQNPVSNSGRSLMDAINSIPAYVSKSAFFLALVPVLENPSKTNLITTLTWQARGWCRLERTCRELSQEHSWIIVKGARDLEVIGSMSASLRAGSGPVGDGIFSVSKDRFKLGPVLMIALKRKMLSLLKAQVLAGYRAFLNQQPLLFRGLDVNFFDPLGLGADQMGLDSSELTQFFHQNGFRSVRETDSGGWSPLHYAALNGNPSLVQDLLEGQADPNQGSKKVHPSLGHAAGTPPLSIACLFKNNEAARLLISAKAKVTNGMLIHPPFICACTANNTQAIELLCGAGCNPRHINIFGVSPMETAAYYGGLEAMEELLRSASASDLDPTAALYNAVFGGGGSEVVHRLVELRADVNAQTDGHWKRTKLMRAVYSLTVLQHRIHKVTTLNRIFYHAKGATPLMIALMTGQHDCAAALIACGAQVHLKNSRGWTAADFAEGRSVPEFLQQALQGRVEACQRVSLLAQGWVEMRF</sequence>
<dbReference type="EMBL" id="CAMXCT020000742">
    <property type="protein sequence ID" value="CAL1136113.1"/>
    <property type="molecule type" value="Genomic_DNA"/>
</dbReference>
<feature type="repeat" description="ANK" evidence="3">
    <location>
        <begin position="549"/>
        <end position="581"/>
    </location>
</feature>
<dbReference type="PANTHER" id="PTHR24198">
    <property type="entry name" value="ANKYRIN REPEAT AND PROTEIN KINASE DOMAIN-CONTAINING PROTEIN"/>
    <property type="match status" value="1"/>
</dbReference>
<dbReference type="SUPFAM" id="SSF48403">
    <property type="entry name" value="Ankyrin repeat"/>
    <property type="match status" value="1"/>
</dbReference>
<dbReference type="PROSITE" id="PS50088">
    <property type="entry name" value="ANK_REPEAT"/>
    <property type="match status" value="2"/>
</dbReference>
<dbReference type="InterPro" id="IPR036770">
    <property type="entry name" value="Ankyrin_rpt-contain_sf"/>
</dbReference>
<evidence type="ECO:0000313" key="7">
    <source>
        <dbReference type="Proteomes" id="UP001152797"/>
    </source>
</evidence>
<dbReference type="Pfam" id="PF00023">
    <property type="entry name" value="Ank"/>
    <property type="match status" value="1"/>
</dbReference>
<dbReference type="EMBL" id="CAMXCT030000742">
    <property type="protein sequence ID" value="CAL4770050.1"/>
    <property type="molecule type" value="Genomic_DNA"/>
</dbReference>
<evidence type="ECO:0000313" key="5">
    <source>
        <dbReference type="EMBL" id="CAL1136113.1"/>
    </source>
</evidence>
<name>A0A9P1C0Q7_9DINO</name>
<dbReference type="InterPro" id="IPR002110">
    <property type="entry name" value="Ankyrin_rpt"/>
</dbReference>
<organism evidence="4">
    <name type="scientific">Cladocopium goreaui</name>
    <dbReference type="NCBI Taxonomy" id="2562237"/>
    <lineage>
        <taxon>Eukaryota</taxon>
        <taxon>Sar</taxon>
        <taxon>Alveolata</taxon>
        <taxon>Dinophyceae</taxon>
        <taxon>Suessiales</taxon>
        <taxon>Symbiodiniaceae</taxon>
        <taxon>Cladocopium</taxon>
    </lineage>
</organism>
<dbReference type="SMART" id="SM00248">
    <property type="entry name" value="ANK"/>
    <property type="match status" value="5"/>
</dbReference>
<proteinExistence type="predicted"/>
<dbReference type="EMBL" id="CAMXCT010000742">
    <property type="protein sequence ID" value="CAI3982738.1"/>
    <property type="molecule type" value="Genomic_DNA"/>
</dbReference>
<reference evidence="5" key="2">
    <citation type="submission" date="2024-04" db="EMBL/GenBank/DDBJ databases">
        <authorList>
            <person name="Chen Y."/>
            <person name="Shah S."/>
            <person name="Dougan E. K."/>
            <person name="Thang M."/>
            <person name="Chan C."/>
        </authorList>
    </citation>
    <scope>NUCLEOTIDE SEQUENCE [LARGE SCALE GENOMIC DNA]</scope>
</reference>
<dbReference type="Gene3D" id="1.25.40.20">
    <property type="entry name" value="Ankyrin repeat-containing domain"/>
    <property type="match status" value="2"/>
</dbReference>
<keyword evidence="2 3" id="KW-0040">ANK repeat</keyword>
<evidence type="ECO:0000313" key="4">
    <source>
        <dbReference type="EMBL" id="CAI3982738.1"/>
    </source>
</evidence>
<dbReference type="Proteomes" id="UP001152797">
    <property type="component" value="Unassembled WGS sequence"/>
</dbReference>
<comment type="caution">
    <text evidence="4">The sequence shown here is derived from an EMBL/GenBank/DDBJ whole genome shotgun (WGS) entry which is preliminary data.</text>
</comment>
<dbReference type="Pfam" id="PF12796">
    <property type="entry name" value="Ank_2"/>
    <property type="match status" value="1"/>
</dbReference>
<dbReference type="PROSITE" id="PS50297">
    <property type="entry name" value="ANK_REP_REGION"/>
    <property type="match status" value="2"/>
</dbReference>
<dbReference type="PANTHER" id="PTHR24198:SF165">
    <property type="entry name" value="ANKYRIN REPEAT-CONTAINING PROTEIN-RELATED"/>
    <property type="match status" value="1"/>
</dbReference>
<evidence type="ECO:0000313" key="6">
    <source>
        <dbReference type="EMBL" id="CAL4770050.1"/>
    </source>
</evidence>
<keyword evidence="7" id="KW-1185">Reference proteome</keyword>
<evidence type="ECO:0000256" key="1">
    <source>
        <dbReference type="ARBA" id="ARBA00022737"/>
    </source>
</evidence>
<keyword evidence="6" id="KW-0808">Transferase</keyword>
<evidence type="ECO:0000256" key="2">
    <source>
        <dbReference type="ARBA" id="ARBA00023043"/>
    </source>
</evidence>
<protein>
    <submittedName>
        <fullName evidence="6">Ankyrin repeat and protein kinase domain-containing protein 1 (Protein kinase PKK2) (Suge n kinase 288) (SgK288) (X-kinase)</fullName>
    </submittedName>
</protein>
<keyword evidence="6" id="KW-0418">Kinase</keyword>
<dbReference type="GO" id="GO:0016301">
    <property type="term" value="F:kinase activity"/>
    <property type="evidence" value="ECO:0007669"/>
    <property type="project" value="UniProtKB-KW"/>
</dbReference>
<reference evidence="4" key="1">
    <citation type="submission" date="2022-10" db="EMBL/GenBank/DDBJ databases">
        <authorList>
            <person name="Chen Y."/>
            <person name="Dougan E. K."/>
            <person name="Chan C."/>
            <person name="Rhodes N."/>
            <person name="Thang M."/>
        </authorList>
    </citation>
    <scope>NUCLEOTIDE SEQUENCE</scope>
</reference>
<dbReference type="AlphaFoldDB" id="A0A9P1C0Q7"/>
<dbReference type="OrthoDB" id="419389at2759"/>
<feature type="repeat" description="ANK" evidence="3">
    <location>
        <begin position="343"/>
        <end position="375"/>
    </location>
</feature>
<keyword evidence="1" id="KW-0677">Repeat</keyword>